<dbReference type="Proteomes" id="UP000645610">
    <property type="component" value="Unassembled WGS sequence"/>
</dbReference>
<organism evidence="1 2">
    <name type="scientific">Hymenobacter properus</name>
    <dbReference type="NCBI Taxonomy" id="2791026"/>
    <lineage>
        <taxon>Bacteria</taxon>
        <taxon>Pseudomonadati</taxon>
        <taxon>Bacteroidota</taxon>
        <taxon>Cytophagia</taxon>
        <taxon>Cytophagales</taxon>
        <taxon>Hymenobacteraceae</taxon>
        <taxon>Hymenobacter</taxon>
    </lineage>
</organism>
<accession>A0A931BKZ9</accession>
<proteinExistence type="predicted"/>
<protein>
    <submittedName>
        <fullName evidence="1">PcfJ domain-containing protein</fullName>
    </submittedName>
</protein>
<dbReference type="RefSeq" id="WP_196287635.1">
    <property type="nucleotide sequence ID" value="NZ_JADQDP010000004.1"/>
</dbReference>
<dbReference type="Pfam" id="PF14284">
    <property type="entry name" value="PcfJ"/>
    <property type="match status" value="1"/>
</dbReference>
<gene>
    <name evidence="1" type="ORF">I2I01_16615</name>
</gene>
<reference evidence="1 2" key="1">
    <citation type="submission" date="2020-11" db="EMBL/GenBank/DDBJ databases">
        <authorList>
            <person name="Kim M.K."/>
        </authorList>
    </citation>
    <scope>NUCLEOTIDE SEQUENCE [LARGE SCALE GENOMIC DNA]</scope>
    <source>
        <strain evidence="1 2">BT439</strain>
    </source>
</reference>
<keyword evidence="2" id="KW-1185">Reference proteome</keyword>
<sequence>MFSFPSPRDLYNAVGVHSELAHLYAACVMGRPVAVQHSIRKALQLLATKPMALLFRPELGPAVAALAERYQQRVRELADWKPKSNNAFRQLVSLVQHLFDQYGNLPAWLLNAWTQPSLVEDGVNLPDLTLHLGWGRSLRSFAGLPVKLSKRLEHGMRQAPAGCTFREALRYAQLAARDALEWWGLVMESRLGRAPLLDDDFWLSVVDFFVAAPMVDPRHFGPVCDWIHQKRSVGIGPEPPQPGFSLKGRSMASVLAQAERWHQGQARERRRLGEVEPDANHRWTGLPVADFVDGPVRIEQLLTYGQLVAEGRALHHCVATYLQSCRQGRCGIFSLTVDGARALTLEVDASRKLVQVRGKHNRWMTAAESKWVNQWLDEARLVLSRHVHVAG</sequence>
<comment type="caution">
    <text evidence="1">The sequence shown here is derived from an EMBL/GenBank/DDBJ whole genome shotgun (WGS) entry which is preliminary data.</text>
</comment>
<evidence type="ECO:0000313" key="2">
    <source>
        <dbReference type="Proteomes" id="UP000645610"/>
    </source>
</evidence>
<dbReference type="AlphaFoldDB" id="A0A931BKZ9"/>
<dbReference type="EMBL" id="JADQDP010000004">
    <property type="protein sequence ID" value="MBF9143272.1"/>
    <property type="molecule type" value="Genomic_DNA"/>
</dbReference>
<evidence type="ECO:0000313" key="1">
    <source>
        <dbReference type="EMBL" id="MBF9143272.1"/>
    </source>
</evidence>
<dbReference type="InterPro" id="IPR025586">
    <property type="entry name" value="PcfJ"/>
</dbReference>
<name>A0A931BKZ9_9BACT</name>